<reference evidence="2" key="1">
    <citation type="journal article" date="2021" name="Front. Microbiol.">
        <title>Comprehensive Comparative Genomics and Phenotyping of Methylobacterium Species.</title>
        <authorList>
            <person name="Alessa O."/>
            <person name="Ogura Y."/>
            <person name="Fujitani Y."/>
            <person name="Takami H."/>
            <person name="Hayashi T."/>
            <person name="Sahin N."/>
            <person name="Tani A."/>
        </authorList>
    </citation>
    <scope>NUCLEOTIDE SEQUENCE</scope>
    <source>
        <strain evidence="2">DSM 19015</strain>
    </source>
</reference>
<gene>
    <name evidence="2" type="primary">mdtC_2</name>
    <name evidence="2" type="ORF">OCOJLMKI_4183</name>
</gene>
<keyword evidence="1" id="KW-0472">Membrane</keyword>
<evidence type="ECO:0000313" key="3">
    <source>
        <dbReference type="Proteomes" id="UP001055125"/>
    </source>
</evidence>
<feature type="transmembrane region" description="Helical" evidence="1">
    <location>
        <begin position="77"/>
        <end position="102"/>
    </location>
</feature>
<dbReference type="EMBL" id="BPQP01000072">
    <property type="protein sequence ID" value="GJD96955.1"/>
    <property type="molecule type" value="Genomic_DNA"/>
</dbReference>
<dbReference type="PANTHER" id="PTHR32063">
    <property type="match status" value="1"/>
</dbReference>
<keyword evidence="1" id="KW-1133">Transmembrane helix</keyword>
<dbReference type="PANTHER" id="PTHR32063:SF4">
    <property type="entry name" value="SLR6043 PROTEIN"/>
    <property type="match status" value="1"/>
</dbReference>
<dbReference type="Proteomes" id="UP001055125">
    <property type="component" value="Unassembled WGS sequence"/>
</dbReference>
<comment type="caution">
    <text evidence="2">The sequence shown here is derived from an EMBL/GenBank/DDBJ whole genome shotgun (WGS) entry which is preliminary data.</text>
</comment>
<sequence>MIGFVTLTGIVARNGILKISHALNLSLTEGLALSPALVLRASEERLVPVLMTALSAGIALVPLLFDGEAPGKEILHPVAVTIFGGLASATLLDAVLTPVLLLRFGGPAFASLRESQAGEAAGAPALL</sequence>
<feature type="transmembrane region" description="Helical" evidence="1">
    <location>
        <begin position="46"/>
        <end position="65"/>
    </location>
</feature>
<keyword evidence="3" id="KW-1185">Reference proteome</keyword>
<name>A0ABQ4S2V9_9HYPH</name>
<dbReference type="SUPFAM" id="SSF82866">
    <property type="entry name" value="Multidrug efflux transporter AcrB transmembrane domain"/>
    <property type="match status" value="1"/>
</dbReference>
<keyword evidence="1" id="KW-0812">Transmembrane</keyword>
<evidence type="ECO:0000313" key="2">
    <source>
        <dbReference type="EMBL" id="GJD96955.1"/>
    </source>
</evidence>
<dbReference type="InterPro" id="IPR001036">
    <property type="entry name" value="Acrflvin-R"/>
</dbReference>
<organism evidence="2 3">
    <name type="scientific">Methylobacterium iners</name>
    <dbReference type="NCBI Taxonomy" id="418707"/>
    <lineage>
        <taxon>Bacteria</taxon>
        <taxon>Pseudomonadati</taxon>
        <taxon>Pseudomonadota</taxon>
        <taxon>Alphaproteobacteria</taxon>
        <taxon>Hyphomicrobiales</taxon>
        <taxon>Methylobacteriaceae</taxon>
        <taxon>Methylobacterium</taxon>
    </lineage>
</organism>
<proteinExistence type="predicted"/>
<protein>
    <submittedName>
        <fullName evidence="2">Multidrug resistance protein MdtC</fullName>
    </submittedName>
</protein>
<dbReference type="Gene3D" id="1.20.1640.10">
    <property type="entry name" value="Multidrug efflux transporter AcrB transmembrane domain"/>
    <property type="match status" value="1"/>
</dbReference>
<dbReference type="Pfam" id="PF00873">
    <property type="entry name" value="ACR_tran"/>
    <property type="match status" value="1"/>
</dbReference>
<accession>A0ABQ4S2V9</accession>
<reference evidence="2" key="2">
    <citation type="submission" date="2021-08" db="EMBL/GenBank/DDBJ databases">
        <authorList>
            <person name="Tani A."/>
            <person name="Ola A."/>
            <person name="Ogura Y."/>
            <person name="Katsura K."/>
            <person name="Hayashi T."/>
        </authorList>
    </citation>
    <scope>NUCLEOTIDE SEQUENCE</scope>
    <source>
        <strain evidence="2">DSM 19015</strain>
    </source>
</reference>
<evidence type="ECO:0000256" key="1">
    <source>
        <dbReference type="SAM" id="Phobius"/>
    </source>
</evidence>